<reference evidence="1" key="1">
    <citation type="submission" date="2020-01" db="EMBL/GenBank/DDBJ databases">
        <title>Development of genomics and gene disruption for Polysphondylium violaceum indicates a role for the polyketide synthase stlB in stalk morphogenesis.</title>
        <authorList>
            <person name="Narita B."/>
            <person name="Kawabe Y."/>
            <person name="Kin K."/>
            <person name="Saito T."/>
            <person name="Gibbs R."/>
            <person name="Kuspa A."/>
            <person name="Muzny D."/>
            <person name="Queller D."/>
            <person name="Richards S."/>
            <person name="Strassman J."/>
            <person name="Sucgang R."/>
            <person name="Worley K."/>
            <person name="Schaap P."/>
        </authorList>
    </citation>
    <scope>NUCLEOTIDE SEQUENCE</scope>
    <source>
        <strain evidence="1">QSvi11</strain>
    </source>
</reference>
<evidence type="ECO:0000313" key="2">
    <source>
        <dbReference type="Proteomes" id="UP000695562"/>
    </source>
</evidence>
<comment type="caution">
    <text evidence="1">The sequence shown here is derived from an EMBL/GenBank/DDBJ whole genome shotgun (WGS) entry which is preliminary data.</text>
</comment>
<dbReference type="AlphaFoldDB" id="A0A8J4PP36"/>
<name>A0A8J4PP36_9MYCE</name>
<gene>
    <name evidence="1" type="ORF">CYY_007825</name>
</gene>
<dbReference type="EMBL" id="AJWJ01000439">
    <property type="protein sequence ID" value="KAF2070854.1"/>
    <property type="molecule type" value="Genomic_DNA"/>
</dbReference>
<organism evidence="1 2">
    <name type="scientific">Polysphondylium violaceum</name>
    <dbReference type="NCBI Taxonomy" id="133409"/>
    <lineage>
        <taxon>Eukaryota</taxon>
        <taxon>Amoebozoa</taxon>
        <taxon>Evosea</taxon>
        <taxon>Eumycetozoa</taxon>
        <taxon>Dictyostelia</taxon>
        <taxon>Dictyosteliales</taxon>
        <taxon>Dictyosteliaceae</taxon>
        <taxon>Polysphondylium</taxon>
    </lineage>
</organism>
<protein>
    <submittedName>
        <fullName evidence="1">Uncharacterized protein</fullName>
    </submittedName>
</protein>
<proteinExistence type="predicted"/>
<accession>A0A8J4PP36</accession>
<keyword evidence="2" id="KW-1185">Reference proteome</keyword>
<evidence type="ECO:0000313" key="1">
    <source>
        <dbReference type="EMBL" id="KAF2070854.1"/>
    </source>
</evidence>
<dbReference type="PANTHER" id="PTHR31550">
    <property type="entry name" value="ANKYRIN REPEAT PROTEIN-RELATED-RELATED"/>
    <property type="match status" value="1"/>
</dbReference>
<dbReference type="Proteomes" id="UP000695562">
    <property type="component" value="Unassembled WGS sequence"/>
</dbReference>
<sequence length="712" mass="84255">MQDIYYKQIFNNIYLSTKIYNFIHQIQCNHYSLKYDDVVDIGWMHKNNHKGLLKEKLNNSNNNYLYINPSYLFSTIANNDTGLFISLFERYKYQILNYYHQNTYKLLGKLNNVEVVKYLFDRGYGTNEIRLKIDRVDVDIISYYKEKKWLAGTNLLRNYLNRLRKYNQLPKMDLQEKIQVILSHSIQFSYYHLQTIIDNPIPHLLEPLTPLLHEELAKQNNYKLKSTKLTLDIQKAQHREDQLIQFINKCYNNSSNSNRQTVFNHIVEGITKQESIRIWYDWILKGDQEFYSCWEKNLHRLRITSDRIYYHTTHDIDTNTSSQELGQDNNVVDIGPIIRKSCYINTSVEIIRFIYQQGYQALGLDNVVGDNIIVRNIYYKELVLVTKAQDKETIVELSRIVSGTTSILSKMSLIGACCRLGHAENLDYYLGEFKDDLSRSNINDMFGKSRKHPHLVRVFYKHRFVCPIDNNPNALYIHCWQHQHSDVNLFDRVFMLKSPIVYSIENNDYPSFKYLINNVNTQLDISDERLQESIAHCPNLNIIHYINNHRSTCLPTSNPIGIKHFFAQVFEKAFDCQDFNPALINYLINQNCIDTSTLAPQQLNLFESLTQFGKVRIPHLNVSFNYFAYLVDQYPKHKSIDPLIPAIVQSPHHIEYVFKNQQRFHTKPHFGSISARLKDYYKSKENDNVFGYFDFFGIEERYSEKMDSLFQY</sequence>